<name>A0A1B2M190_9GAMM</name>
<evidence type="ECO:0000256" key="5">
    <source>
        <dbReference type="ARBA" id="ARBA00022989"/>
    </source>
</evidence>
<evidence type="ECO:0000256" key="1">
    <source>
        <dbReference type="ARBA" id="ARBA00004651"/>
    </source>
</evidence>
<feature type="transmembrane region" description="Helical" evidence="7">
    <location>
        <begin position="647"/>
        <end position="670"/>
    </location>
</feature>
<dbReference type="AlphaFoldDB" id="A0A1B2M190"/>
<evidence type="ECO:0000259" key="8">
    <source>
        <dbReference type="Pfam" id="PF02554"/>
    </source>
</evidence>
<evidence type="ECO:0000313" key="9">
    <source>
        <dbReference type="EMBL" id="AOA58960.1"/>
    </source>
</evidence>
<gene>
    <name evidence="9" type="ORF">BFG52_11770</name>
</gene>
<keyword evidence="6 7" id="KW-0472">Membrane</keyword>
<evidence type="ECO:0000256" key="7">
    <source>
        <dbReference type="SAM" id="Phobius"/>
    </source>
</evidence>
<feature type="transmembrane region" description="Helical" evidence="7">
    <location>
        <begin position="472"/>
        <end position="489"/>
    </location>
</feature>
<dbReference type="PANTHER" id="PTHR30252:SF2">
    <property type="entry name" value="PEPTIDE TRANSPORTER CSTA"/>
    <property type="match status" value="1"/>
</dbReference>
<dbReference type="InterPro" id="IPR003706">
    <property type="entry name" value="CstA_N"/>
</dbReference>
<evidence type="ECO:0000256" key="4">
    <source>
        <dbReference type="ARBA" id="ARBA00022692"/>
    </source>
</evidence>
<feature type="domain" description="CstA N-terminal" evidence="8">
    <location>
        <begin position="40"/>
        <end position="598"/>
    </location>
</feature>
<feature type="transmembrane region" description="Helical" evidence="7">
    <location>
        <begin position="262"/>
        <end position="283"/>
    </location>
</feature>
<keyword evidence="4 7" id="KW-0812">Transmembrane</keyword>
<feature type="transmembrane region" description="Helical" evidence="7">
    <location>
        <begin position="225"/>
        <end position="242"/>
    </location>
</feature>
<comment type="similarity">
    <text evidence="2">Belongs to the peptide transporter carbon starvation (CstA) (TC 2.A.114) family.</text>
</comment>
<feature type="transmembrane region" description="Helical" evidence="7">
    <location>
        <begin position="165"/>
        <end position="190"/>
    </location>
</feature>
<feature type="transmembrane region" description="Helical" evidence="7">
    <location>
        <begin position="125"/>
        <end position="145"/>
    </location>
</feature>
<evidence type="ECO:0000256" key="6">
    <source>
        <dbReference type="ARBA" id="ARBA00023136"/>
    </source>
</evidence>
<dbReference type="InterPro" id="IPR051605">
    <property type="entry name" value="CstA"/>
</dbReference>
<evidence type="ECO:0000313" key="10">
    <source>
        <dbReference type="Proteomes" id="UP000093391"/>
    </source>
</evidence>
<sequence>MENIQNKSTTLWAKIIWVIVAIIGASSFAILALSRGEHVNAVWLVLAAICVYSIAYRFYSLFIANKVFELNAKRLTPAHRLTDGLDYVPTNKYVLFGHHFAAIAGAGPLVGPILAAQMGYLPGTIWLLVGVVLAGAVQDFLVLFISTRRDGRSLGEMAKQELGSFAGIIVMLGALGVMVIILAVLALVVVKALTNSPWGVFSIAATIPIAILMGIYMRYIRPGKIAEVSLVGFVLMMLAIIYGGDVAQHPYWGPFFTLSGTQLTWCLVIYGFIASVLPVWLLLAPRDYLSTFLKIGVIAGLAVGIMIALPVLKMPAITPFIDGSGPVFSGALFPFLFITIACGAISGFHALVSSGTTPKLVDNEVNIRMIGYGGMLMESFVAIMAMICATVLEPGIYFAINAPAAVLGGTVESAAEAVRMLGFVVTPESLQILAQEVGENSILSRTGGAPTFAIGMAHIIAEIFNNRSMMAFWYHFAILFEALFILTAVDAGTRACRFMVQDTVGIVLPAVKSSKSIFGNLLGTFVAVAAWGYFVYQGVIDPLGGINSLWPLFGIGNQILAAMALILGTVILFKMKKEKYVWVTILPTIFLFITSMTAGWQKIFHENPKIGFLAQANRFSDAIARNEILAPAKSIAEMQTIVLSNQINAVLCAFFMIVAVVMLIASIAVIRRALASNTATVNESSAVYVDNPEDIRVKSSQ</sequence>
<dbReference type="EMBL" id="CP016895">
    <property type="protein sequence ID" value="AOA58960.1"/>
    <property type="molecule type" value="Genomic_DNA"/>
</dbReference>
<dbReference type="PANTHER" id="PTHR30252">
    <property type="entry name" value="INNER MEMBRANE PEPTIDE TRANSPORTER"/>
    <property type="match status" value="1"/>
</dbReference>
<dbReference type="KEGG" id="ala:BFG52_11770"/>
<feature type="transmembrane region" description="Helical" evidence="7">
    <location>
        <begin position="517"/>
        <end position="536"/>
    </location>
</feature>
<comment type="subcellular location">
    <subcellularLocation>
        <location evidence="1">Cell membrane</location>
        <topology evidence="1">Multi-pass membrane protein</topology>
    </subcellularLocation>
</comment>
<keyword evidence="5 7" id="KW-1133">Transmembrane helix</keyword>
<dbReference type="Proteomes" id="UP000093391">
    <property type="component" value="Chromosome"/>
</dbReference>
<dbReference type="STRING" id="1789224.BFG52_11770"/>
<feature type="transmembrane region" description="Helical" evidence="7">
    <location>
        <begin position="40"/>
        <end position="59"/>
    </location>
</feature>
<evidence type="ECO:0000256" key="2">
    <source>
        <dbReference type="ARBA" id="ARBA00007755"/>
    </source>
</evidence>
<dbReference type="Pfam" id="PF02554">
    <property type="entry name" value="CstA"/>
    <property type="match status" value="1"/>
</dbReference>
<accession>A0A1B2M190</accession>
<feature type="transmembrane region" description="Helical" evidence="7">
    <location>
        <begin position="332"/>
        <end position="352"/>
    </location>
</feature>
<evidence type="ECO:0000256" key="3">
    <source>
        <dbReference type="ARBA" id="ARBA00022475"/>
    </source>
</evidence>
<feature type="transmembrane region" description="Helical" evidence="7">
    <location>
        <begin position="12"/>
        <end position="34"/>
    </location>
</feature>
<feature type="transmembrane region" description="Helical" evidence="7">
    <location>
        <begin position="295"/>
        <end position="312"/>
    </location>
</feature>
<keyword evidence="3" id="KW-1003">Cell membrane</keyword>
<organism evidence="9 10">
    <name type="scientific">Acinetobacter larvae</name>
    <dbReference type="NCBI Taxonomy" id="1789224"/>
    <lineage>
        <taxon>Bacteria</taxon>
        <taxon>Pseudomonadati</taxon>
        <taxon>Pseudomonadota</taxon>
        <taxon>Gammaproteobacteria</taxon>
        <taxon>Moraxellales</taxon>
        <taxon>Moraxellaceae</taxon>
        <taxon>Acinetobacter</taxon>
    </lineage>
</organism>
<dbReference type="RefSeq" id="WP_067556391.1">
    <property type="nucleotide sequence ID" value="NZ_CP016895.1"/>
</dbReference>
<feature type="transmembrane region" description="Helical" evidence="7">
    <location>
        <begin position="580"/>
        <end position="600"/>
    </location>
</feature>
<keyword evidence="10" id="KW-1185">Reference proteome</keyword>
<feature type="transmembrane region" description="Helical" evidence="7">
    <location>
        <begin position="372"/>
        <end position="392"/>
    </location>
</feature>
<feature type="transmembrane region" description="Helical" evidence="7">
    <location>
        <begin position="100"/>
        <end position="119"/>
    </location>
</feature>
<dbReference type="OrthoDB" id="9761224at2"/>
<feature type="transmembrane region" description="Helical" evidence="7">
    <location>
        <begin position="196"/>
        <end position="216"/>
    </location>
</feature>
<dbReference type="GO" id="GO:0009267">
    <property type="term" value="P:cellular response to starvation"/>
    <property type="evidence" value="ECO:0007669"/>
    <property type="project" value="InterPro"/>
</dbReference>
<proteinExistence type="inferred from homology"/>
<feature type="transmembrane region" description="Helical" evidence="7">
    <location>
        <begin position="548"/>
        <end position="573"/>
    </location>
</feature>
<reference evidence="9 10" key="1">
    <citation type="submission" date="2016-08" db="EMBL/GenBank/DDBJ databases">
        <authorList>
            <person name="Seilhamer J.J."/>
        </authorList>
    </citation>
    <scope>NUCLEOTIDE SEQUENCE [LARGE SCALE GENOMIC DNA]</scope>
    <source>
        <strain evidence="9 10">BRTC-1</strain>
    </source>
</reference>
<protein>
    <submittedName>
        <fullName evidence="9">Carbon starvation protein A</fullName>
    </submittedName>
</protein>
<dbReference type="GO" id="GO:0005886">
    <property type="term" value="C:plasma membrane"/>
    <property type="evidence" value="ECO:0007669"/>
    <property type="project" value="UniProtKB-SubCell"/>
</dbReference>